<dbReference type="GO" id="GO:0045003">
    <property type="term" value="P:double-strand break repair via synthesis-dependent strand annealing"/>
    <property type="evidence" value="ECO:0007669"/>
    <property type="project" value="TreeGrafter"/>
</dbReference>
<dbReference type="EC" id="3.6.4.12" evidence="8"/>
<accession>A0AAD4H596</accession>
<gene>
    <name evidence="12" type="ORF">BGZ95_011331</name>
</gene>
<dbReference type="CDD" id="cd12091">
    <property type="entry name" value="FANCM_ID"/>
    <property type="match status" value="1"/>
</dbReference>
<comment type="subcellular location">
    <subcellularLocation>
        <location evidence="1 8">Nucleus</location>
    </subcellularLocation>
</comment>
<dbReference type="InterPro" id="IPR001650">
    <property type="entry name" value="Helicase_C-like"/>
</dbReference>
<keyword evidence="3" id="KW-0547">Nucleotide-binding</keyword>
<evidence type="ECO:0000313" key="13">
    <source>
        <dbReference type="Proteomes" id="UP001194580"/>
    </source>
</evidence>
<keyword evidence="4" id="KW-0378">Hydrolase</keyword>
<feature type="compositionally biased region" description="Low complexity" evidence="9">
    <location>
        <begin position="190"/>
        <end position="221"/>
    </location>
</feature>
<dbReference type="SMART" id="SM00490">
    <property type="entry name" value="HELICc"/>
    <property type="match status" value="1"/>
</dbReference>
<feature type="compositionally biased region" description="Polar residues" evidence="9">
    <location>
        <begin position="223"/>
        <end position="232"/>
    </location>
</feature>
<dbReference type="GO" id="GO:0036297">
    <property type="term" value="P:interstrand cross-link repair"/>
    <property type="evidence" value="ECO:0007669"/>
    <property type="project" value="UniProtKB-ARBA"/>
</dbReference>
<feature type="compositionally biased region" description="Low complexity" evidence="9">
    <location>
        <begin position="145"/>
        <end position="178"/>
    </location>
</feature>
<dbReference type="PANTHER" id="PTHR14025:SF20">
    <property type="entry name" value="FANCONI ANEMIA GROUP M PROTEIN"/>
    <property type="match status" value="1"/>
</dbReference>
<feature type="region of interest" description="Disordered" evidence="9">
    <location>
        <begin position="1052"/>
        <end position="1108"/>
    </location>
</feature>
<evidence type="ECO:0000256" key="2">
    <source>
        <dbReference type="ARBA" id="ARBA00009889"/>
    </source>
</evidence>
<dbReference type="Proteomes" id="UP001194580">
    <property type="component" value="Unassembled WGS sequence"/>
</dbReference>
<dbReference type="InterPro" id="IPR014001">
    <property type="entry name" value="Helicase_ATP-bd"/>
</dbReference>
<sequence>MAPPMDDDFDFGDLADLELNDEEKAMLADDYRSQGIALPQPATVAVSRNQPSSGFNNNSNNRSIYANASNAKKMSTFFQPNKNIATNSNTKAPVRDEFEDFGDLDDAALLDDLDLMEDTVSTSSTPRQPTFFSNKNNNTPQVRIPQQQHGQPSRQQSFMPPAAQAQASSAAQQKPAQPTKMFSIFGGAKNQQPSNNNNTPPNTGNRIQGGLSRAGSGSLGANADSNVPSSFHNNNNNNNRNANNGFATLKKANSNSINGNYNTAIIPRADPTNDFTTDIYRSPEIPVQPAQKPTHHAIDNRAILTWQYPVNYPKRDYQYNIIRRALFTNTLVSLPTGLGKTFIAAVVMLNYFRWFPKSKIVFMAPTRPLVNQQIEACFNICGIPQNATMELTGQHNPALREQAWKEKRVFFCTPQILNNDLKSGLCPAADLVCLVVDEAHRATGNYAYAQVIRELEPVNRDVRILALSATPGSDIKAVQKVVTNLKIAKIESRTEDSMDLQAYVFRRNISEVVVPCGREIAEIRDKYARMMRPFLDRLMKGGIIWSTEPAQLSRFSILQGKNRYIQENRGNNSSTKSMLLKTAQIAMGLVAAYELLCVYGIWPFFVHMDPQSSSTDAAEDQDDDEYGGPTGRGGRGGTGSRQNNNQEDEEDQEIKVSAARRAMEAIPDFMRMMDQIRVRVKNPDFVSHPKMERLVDVVTKHFMDHQNRSNAHNTTASAGSSSTASAQTRVMIFANYRETVDEIGRALEKHRPLIKVRRFIGQATAKGKKGISQKEQQKVVADFQRGEYNVLVATSIGEEGLDIGDVDLIVCYDSHSSPIRMGNQLVYYPENPKIIPGGPLPTCDFVHIAVPTYVTTAGKKRRRAAGDDEPAVQTNRLRTAYLDPEEQAQFQQRYWLSKNRVRKITFEKACATMLRKKRSTMVPDKTGLVGHSTRTLEYIKNVNWMSKARVEQLLNSTMGSLAPGEQDPYTKRMLALLEKSNILDQDQDHDHASDSAGRSRSAMKPFLNRNKKSGVYSHDFLDEDEVEDLGRRLGGTKNAHRRRVILSDSELEDHTTTDDGLGCNKAGDLNRPKTMPKPRRKGTKKDFKNEVGAGSSASGKDKAVPTSAHGSIKSYFHTVSDDEVDREIMGGLDGMFGLPEDYQQYSRGPTMSPLPQDHPSPLHELSLGTKRGFDFQESAALPVLWYKASEDDDSEFGQDDRIEEDDDQTSLAKEPAVVALVVFDIPPVPKAGQWYQLDQETPISADDRRDTFAPRTLPNTPVTVSSRINRTPPSPQEILLIESSEDETWKNHPVEWDVEEQYVARNLSQEKDLLLMVQVGVRKCTRQDKNRAYDIGKSRT</sequence>
<feature type="region of interest" description="Disordered" evidence="9">
    <location>
        <begin position="982"/>
        <end position="1009"/>
    </location>
</feature>
<feature type="compositionally biased region" description="Low complexity" evidence="9">
    <location>
        <begin position="233"/>
        <end position="244"/>
    </location>
</feature>
<dbReference type="PROSITE" id="PS51192">
    <property type="entry name" value="HELICASE_ATP_BIND_1"/>
    <property type="match status" value="1"/>
</dbReference>
<evidence type="ECO:0000256" key="9">
    <source>
        <dbReference type="SAM" id="MobiDB-lite"/>
    </source>
</evidence>
<dbReference type="SMART" id="SM00487">
    <property type="entry name" value="DEXDc"/>
    <property type="match status" value="1"/>
</dbReference>
<keyword evidence="6" id="KW-0067">ATP-binding</keyword>
<dbReference type="SUPFAM" id="SSF52540">
    <property type="entry name" value="P-loop containing nucleoside triphosphate hydrolases"/>
    <property type="match status" value="1"/>
</dbReference>
<evidence type="ECO:0000256" key="6">
    <source>
        <dbReference type="ARBA" id="ARBA00022840"/>
    </source>
</evidence>
<feature type="compositionally biased region" description="Polar residues" evidence="9">
    <location>
        <begin position="119"/>
        <end position="141"/>
    </location>
</feature>
<feature type="compositionally biased region" description="Acidic residues" evidence="9">
    <location>
        <begin position="617"/>
        <end position="626"/>
    </location>
</feature>
<dbReference type="InterPro" id="IPR044749">
    <property type="entry name" value="FANCM_DEXDc"/>
</dbReference>
<dbReference type="PROSITE" id="PS51194">
    <property type="entry name" value="HELICASE_CTER"/>
    <property type="match status" value="1"/>
</dbReference>
<comment type="catalytic activity">
    <reaction evidence="8">
        <text>ATP + H2O = ADP + phosphate + H(+)</text>
        <dbReference type="Rhea" id="RHEA:13065"/>
        <dbReference type="ChEBI" id="CHEBI:15377"/>
        <dbReference type="ChEBI" id="CHEBI:15378"/>
        <dbReference type="ChEBI" id="CHEBI:30616"/>
        <dbReference type="ChEBI" id="CHEBI:43474"/>
        <dbReference type="ChEBI" id="CHEBI:456216"/>
        <dbReference type="EC" id="3.6.4.12"/>
    </reaction>
</comment>
<dbReference type="Pfam" id="PF00270">
    <property type="entry name" value="DEAD"/>
    <property type="match status" value="1"/>
</dbReference>
<dbReference type="GO" id="GO:0005634">
    <property type="term" value="C:nucleus"/>
    <property type="evidence" value="ECO:0007669"/>
    <property type="project" value="UniProtKB-SubCell"/>
</dbReference>
<evidence type="ECO:0000256" key="3">
    <source>
        <dbReference type="ARBA" id="ARBA00022741"/>
    </source>
</evidence>
<proteinExistence type="inferred from homology"/>
<dbReference type="GO" id="GO:0000400">
    <property type="term" value="F:four-way junction DNA binding"/>
    <property type="evidence" value="ECO:0007669"/>
    <property type="project" value="TreeGrafter"/>
</dbReference>
<evidence type="ECO:0000259" key="11">
    <source>
        <dbReference type="PROSITE" id="PS51194"/>
    </source>
</evidence>
<keyword evidence="7" id="KW-0539">Nucleus</keyword>
<dbReference type="GO" id="GO:0043138">
    <property type="term" value="F:3'-5' DNA helicase activity"/>
    <property type="evidence" value="ECO:0007669"/>
    <property type="project" value="InterPro"/>
</dbReference>
<feature type="domain" description="Helicase ATP-binding" evidence="10">
    <location>
        <begin position="321"/>
        <end position="489"/>
    </location>
</feature>
<dbReference type="GO" id="GO:0009378">
    <property type="term" value="F:four-way junction helicase activity"/>
    <property type="evidence" value="ECO:0007669"/>
    <property type="project" value="TreeGrafter"/>
</dbReference>
<feature type="region of interest" description="Disordered" evidence="9">
    <location>
        <begin position="119"/>
        <end position="246"/>
    </location>
</feature>
<comment type="function">
    <text evidence="8">ATP-dependent DNA helicase involved in DNA damage repair by homologous recombination and in genome maintenance. Capable of unwinding D-loops. Plays a role in limiting crossover recombinants during mitotic DNA double-strand break (DSB) repair. Component of a FANCM-MHF complex which promotes gene conversion at blocked replication forks, probably by reversal of the stalled fork.</text>
</comment>
<dbReference type="FunFam" id="3.40.50.300:FF:000861">
    <property type="entry name" value="Fanconi anemia, complementation group M"/>
    <property type="match status" value="1"/>
</dbReference>
<dbReference type="GO" id="GO:0005524">
    <property type="term" value="F:ATP binding"/>
    <property type="evidence" value="ECO:0007669"/>
    <property type="project" value="UniProtKB-UniRule"/>
</dbReference>
<feature type="domain" description="Helicase C-terminal" evidence="11">
    <location>
        <begin position="697"/>
        <end position="878"/>
    </location>
</feature>
<evidence type="ECO:0000256" key="4">
    <source>
        <dbReference type="ARBA" id="ARBA00022801"/>
    </source>
</evidence>
<feature type="compositionally biased region" description="Basic residues" evidence="9">
    <location>
        <begin position="1074"/>
        <end position="1083"/>
    </location>
</feature>
<comment type="caution">
    <text evidence="12">The sequence shown here is derived from an EMBL/GenBank/DDBJ whole genome shotgun (WGS) entry which is preliminary data.</text>
</comment>
<dbReference type="InterPro" id="IPR039686">
    <property type="entry name" value="FANCM/Mph1-like_ID"/>
</dbReference>
<reference evidence="12" key="1">
    <citation type="journal article" date="2020" name="Fungal Divers.">
        <title>Resolving the Mortierellaceae phylogeny through synthesis of multi-gene phylogenetics and phylogenomics.</title>
        <authorList>
            <person name="Vandepol N."/>
            <person name="Liber J."/>
            <person name="Desiro A."/>
            <person name="Na H."/>
            <person name="Kennedy M."/>
            <person name="Barry K."/>
            <person name="Grigoriev I.V."/>
            <person name="Miller A.N."/>
            <person name="O'Donnell K."/>
            <person name="Stajich J.E."/>
            <person name="Bonito G."/>
        </authorList>
    </citation>
    <scope>NUCLEOTIDE SEQUENCE</scope>
    <source>
        <strain evidence="12">NRRL 28262</strain>
    </source>
</reference>
<feature type="compositionally biased region" description="Gly residues" evidence="9">
    <location>
        <begin position="628"/>
        <end position="639"/>
    </location>
</feature>
<dbReference type="PANTHER" id="PTHR14025">
    <property type="entry name" value="FANCONI ANEMIA GROUP M FANCM FAMILY MEMBER"/>
    <property type="match status" value="1"/>
</dbReference>
<keyword evidence="13" id="KW-1185">Reference proteome</keyword>
<comment type="similarity">
    <text evidence="2 8">Belongs to the DEAD box helicase family. DEAH subfamily. FANCM sub-subfamily.</text>
</comment>
<evidence type="ECO:0000256" key="7">
    <source>
        <dbReference type="ARBA" id="ARBA00023242"/>
    </source>
</evidence>
<dbReference type="Pfam" id="PF00271">
    <property type="entry name" value="Helicase_C"/>
    <property type="match status" value="1"/>
</dbReference>
<protein>
    <recommendedName>
        <fullName evidence="8">ATP-dependent DNA helicase</fullName>
        <ecNumber evidence="8">3.6.4.12</ecNumber>
    </recommendedName>
</protein>
<dbReference type="GO" id="GO:0016787">
    <property type="term" value="F:hydrolase activity"/>
    <property type="evidence" value="ECO:0007669"/>
    <property type="project" value="UniProtKB-KW"/>
</dbReference>
<evidence type="ECO:0000259" key="10">
    <source>
        <dbReference type="PROSITE" id="PS51192"/>
    </source>
</evidence>
<dbReference type="EMBL" id="JAAAIL010000842">
    <property type="protein sequence ID" value="KAG0272880.1"/>
    <property type="molecule type" value="Genomic_DNA"/>
</dbReference>
<evidence type="ECO:0000256" key="1">
    <source>
        <dbReference type="ARBA" id="ARBA00004123"/>
    </source>
</evidence>
<dbReference type="Gene3D" id="3.40.50.300">
    <property type="entry name" value="P-loop containing nucleotide triphosphate hydrolases"/>
    <property type="match status" value="2"/>
</dbReference>
<dbReference type="InterPro" id="IPR027417">
    <property type="entry name" value="P-loop_NTPase"/>
</dbReference>
<evidence type="ECO:0000313" key="12">
    <source>
        <dbReference type="EMBL" id="KAG0272880.1"/>
    </source>
</evidence>
<keyword evidence="5" id="KW-0347">Helicase</keyword>
<dbReference type="InterPro" id="IPR011545">
    <property type="entry name" value="DEAD/DEAH_box_helicase_dom"/>
</dbReference>
<comment type="subunit">
    <text evidence="8">Interacts with the MHF histone-fold complex to form the FANCM-MHF complex.</text>
</comment>
<dbReference type="CDD" id="cd18033">
    <property type="entry name" value="DEXDc_FANCM"/>
    <property type="match status" value="1"/>
</dbReference>
<organism evidence="12 13">
    <name type="scientific">Linnemannia exigua</name>
    <dbReference type="NCBI Taxonomy" id="604196"/>
    <lineage>
        <taxon>Eukaryota</taxon>
        <taxon>Fungi</taxon>
        <taxon>Fungi incertae sedis</taxon>
        <taxon>Mucoromycota</taxon>
        <taxon>Mortierellomycotina</taxon>
        <taxon>Mortierellomycetes</taxon>
        <taxon>Mortierellales</taxon>
        <taxon>Mortierellaceae</taxon>
        <taxon>Linnemannia</taxon>
    </lineage>
</organism>
<feature type="region of interest" description="Disordered" evidence="9">
    <location>
        <begin position="612"/>
        <end position="654"/>
    </location>
</feature>
<name>A0AAD4H596_9FUNG</name>
<evidence type="ECO:0000256" key="5">
    <source>
        <dbReference type="ARBA" id="ARBA00022806"/>
    </source>
</evidence>
<evidence type="ECO:0000256" key="8">
    <source>
        <dbReference type="RuleBase" id="RU367027"/>
    </source>
</evidence>